<dbReference type="GO" id="GO:0035485">
    <property type="term" value="F:adenine/guanine mispair binding"/>
    <property type="evidence" value="ECO:0007669"/>
    <property type="project" value="TreeGrafter"/>
</dbReference>
<dbReference type="Pfam" id="PF00633">
    <property type="entry name" value="HHH"/>
    <property type="match status" value="1"/>
</dbReference>
<evidence type="ECO:0000256" key="9">
    <source>
        <dbReference type="ARBA" id="ARBA00022763"/>
    </source>
</evidence>
<dbReference type="Gene3D" id="3.90.79.10">
    <property type="entry name" value="Nucleoside Triphosphate Pyrophosphohydrolase"/>
    <property type="match status" value="1"/>
</dbReference>
<dbReference type="InterPro" id="IPR029119">
    <property type="entry name" value="MutY_C"/>
</dbReference>
<keyword evidence="13" id="KW-0234">DNA repair</keyword>
<dbReference type="AlphaFoldDB" id="A0A2S7K5H3"/>
<sequence length="378" mass="41193">MACVHSNTGASRYGTPSTQNVTRKAAKLPPIPQALLRWYDANARDLPWRVAPKARKAGARPDPYAVWLSEIMLQQTTVATVAPRYREFLTRWPDVKAMAAAPLDDVLGEWAGLGYYARARNLHKCAVTVAETHGGFFPDTEEALRALPGIGAYTAAAIAAIAFDRRAIVIDGNIERVVSRLYAIDTPLPAAKAEIREKLEEIWPQKRSGDFAQGLMDLGASICRPKAPICLLCPVSSRCKAFKAGTQGNFPVKPAKKAKPNRVGAVFALVNAKGEMLFERRPEKGLLGGMLGLPGTEWKERIEADVFNAAPAQADWEKTGEATHTFTHFHLTLDVYAGAAPKGFRRASDQQWIKPEEARLPTVMKKAVGAATPSPSRA</sequence>
<reference evidence="17 18" key="1">
    <citation type="submission" date="2017-12" db="EMBL/GenBank/DDBJ databases">
        <authorList>
            <person name="Hurst M.R.H."/>
        </authorList>
    </citation>
    <scope>NUCLEOTIDE SEQUENCE [LARGE SCALE GENOMIC DNA]</scope>
    <source>
        <strain evidence="17 18">SY-3-19</strain>
    </source>
</reference>
<evidence type="ECO:0000256" key="10">
    <source>
        <dbReference type="ARBA" id="ARBA00022801"/>
    </source>
</evidence>
<evidence type="ECO:0000259" key="16">
    <source>
        <dbReference type="SMART" id="SM00478"/>
    </source>
</evidence>
<evidence type="ECO:0000256" key="12">
    <source>
        <dbReference type="ARBA" id="ARBA00023014"/>
    </source>
</evidence>
<dbReference type="Proteomes" id="UP000239504">
    <property type="component" value="Unassembled WGS sequence"/>
</dbReference>
<dbReference type="GO" id="GO:0006284">
    <property type="term" value="P:base-excision repair"/>
    <property type="evidence" value="ECO:0007669"/>
    <property type="project" value="InterPro"/>
</dbReference>
<keyword evidence="9" id="KW-0227">DNA damage</keyword>
<keyword evidence="10" id="KW-0378">Hydrolase</keyword>
<dbReference type="PANTHER" id="PTHR42944">
    <property type="entry name" value="ADENINE DNA GLYCOSYLASE"/>
    <property type="match status" value="1"/>
</dbReference>
<keyword evidence="11" id="KW-0408">Iron</keyword>
<evidence type="ECO:0000256" key="11">
    <source>
        <dbReference type="ARBA" id="ARBA00023004"/>
    </source>
</evidence>
<name>A0A2S7K5H3_9PROT</name>
<keyword evidence="8" id="KW-0479">Metal-binding</keyword>
<dbReference type="InterPro" id="IPR044298">
    <property type="entry name" value="MIG/MutY"/>
</dbReference>
<dbReference type="SUPFAM" id="SSF48150">
    <property type="entry name" value="DNA-glycosylase"/>
    <property type="match status" value="1"/>
</dbReference>
<dbReference type="InterPro" id="IPR004036">
    <property type="entry name" value="Endonuclease-III-like_CS2"/>
</dbReference>
<accession>A0A2S7K5H3</accession>
<keyword evidence="18" id="KW-1185">Reference proteome</keyword>
<evidence type="ECO:0000256" key="5">
    <source>
        <dbReference type="ARBA" id="ARBA00012045"/>
    </source>
</evidence>
<comment type="function">
    <text evidence="3">Adenine glycosylase active on G-A mispairs. MutY also corrects error-prone DNA synthesis past GO lesions which are due to the oxidatively damaged form of guanine: 7,8-dihydro-8-oxoguanine (8-oxo-dGTP).</text>
</comment>
<evidence type="ECO:0000256" key="3">
    <source>
        <dbReference type="ARBA" id="ARBA00002933"/>
    </source>
</evidence>
<comment type="cofactor">
    <cofactor evidence="2">
        <name>[4Fe-4S] cluster</name>
        <dbReference type="ChEBI" id="CHEBI:49883"/>
    </cofactor>
</comment>
<dbReference type="SMART" id="SM00478">
    <property type="entry name" value="ENDO3c"/>
    <property type="match status" value="1"/>
</dbReference>
<dbReference type="GO" id="GO:0006298">
    <property type="term" value="P:mismatch repair"/>
    <property type="evidence" value="ECO:0007669"/>
    <property type="project" value="TreeGrafter"/>
</dbReference>
<evidence type="ECO:0000256" key="1">
    <source>
        <dbReference type="ARBA" id="ARBA00000843"/>
    </source>
</evidence>
<comment type="catalytic activity">
    <reaction evidence="1">
        <text>Hydrolyzes free adenine bases from 7,8-dihydro-8-oxoguanine:adenine mismatched double-stranded DNA, leaving an apurinic site.</text>
        <dbReference type="EC" id="3.2.2.31"/>
    </reaction>
</comment>
<evidence type="ECO:0000256" key="4">
    <source>
        <dbReference type="ARBA" id="ARBA00008343"/>
    </source>
</evidence>
<dbReference type="EC" id="3.2.2.31" evidence="5"/>
<evidence type="ECO:0000313" key="18">
    <source>
        <dbReference type="Proteomes" id="UP000239504"/>
    </source>
</evidence>
<evidence type="ECO:0000256" key="15">
    <source>
        <dbReference type="SAM" id="MobiDB-lite"/>
    </source>
</evidence>
<dbReference type="PANTHER" id="PTHR42944:SF1">
    <property type="entry name" value="ADENINE DNA GLYCOSYLASE"/>
    <property type="match status" value="1"/>
</dbReference>
<evidence type="ECO:0000256" key="2">
    <source>
        <dbReference type="ARBA" id="ARBA00001966"/>
    </source>
</evidence>
<dbReference type="GO" id="GO:0034039">
    <property type="term" value="F:8-oxo-7,8-dihydroguanine DNA N-glycosylase activity"/>
    <property type="evidence" value="ECO:0007669"/>
    <property type="project" value="TreeGrafter"/>
</dbReference>
<dbReference type="GO" id="GO:0051539">
    <property type="term" value="F:4 iron, 4 sulfur cluster binding"/>
    <property type="evidence" value="ECO:0007669"/>
    <property type="project" value="UniProtKB-KW"/>
</dbReference>
<dbReference type="PROSITE" id="PS01155">
    <property type="entry name" value="ENDONUCLEASE_III_2"/>
    <property type="match status" value="1"/>
</dbReference>
<dbReference type="InterPro" id="IPR000445">
    <property type="entry name" value="HhH_motif"/>
</dbReference>
<gene>
    <name evidence="17" type="primary">mutY</name>
    <name evidence="17" type="ORF">CW354_05190</name>
</gene>
<feature type="compositionally biased region" description="Polar residues" evidence="15">
    <location>
        <begin position="1"/>
        <end position="22"/>
    </location>
</feature>
<dbReference type="FunFam" id="1.10.340.30:FF:000002">
    <property type="entry name" value="Adenine DNA glycosylase"/>
    <property type="match status" value="1"/>
</dbReference>
<dbReference type="OrthoDB" id="9802365at2"/>
<feature type="domain" description="HhH-GPD" evidence="16">
    <location>
        <begin position="72"/>
        <end position="221"/>
    </location>
</feature>
<dbReference type="EMBL" id="PJCH01000005">
    <property type="protein sequence ID" value="PQA87757.1"/>
    <property type="molecule type" value="Genomic_DNA"/>
</dbReference>
<dbReference type="GO" id="GO:0000701">
    <property type="term" value="F:purine-specific mismatch base pair DNA N-glycosylase activity"/>
    <property type="evidence" value="ECO:0007669"/>
    <property type="project" value="UniProtKB-EC"/>
</dbReference>
<dbReference type="InterPro" id="IPR015797">
    <property type="entry name" value="NUDIX_hydrolase-like_dom_sf"/>
</dbReference>
<evidence type="ECO:0000256" key="7">
    <source>
        <dbReference type="ARBA" id="ARBA00022485"/>
    </source>
</evidence>
<proteinExistence type="inferred from homology"/>
<dbReference type="InterPro" id="IPR003265">
    <property type="entry name" value="HhH-GPD_domain"/>
</dbReference>
<comment type="caution">
    <text evidence="17">The sequence shown here is derived from an EMBL/GenBank/DDBJ whole genome shotgun (WGS) entry which is preliminary data.</text>
</comment>
<dbReference type="SUPFAM" id="SSF55811">
    <property type="entry name" value="Nudix"/>
    <property type="match status" value="1"/>
</dbReference>
<comment type="similarity">
    <text evidence="4">Belongs to the Nth/MutY family.</text>
</comment>
<evidence type="ECO:0000256" key="13">
    <source>
        <dbReference type="ARBA" id="ARBA00023204"/>
    </source>
</evidence>
<dbReference type="GO" id="GO:0032357">
    <property type="term" value="F:oxidized purine DNA binding"/>
    <property type="evidence" value="ECO:0007669"/>
    <property type="project" value="TreeGrafter"/>
</dbReference>
<evidence type="ECO:0000256" key="6">
    <source>
        <dbReference type="ARBA" id="ARBA00022023"/>
    </source>
</evidence>
<keyword evidence="7" id="KW-0004">4Fe-4S</keyword>
<dbReference type="InterPro" id="IPR023170">
    <property type="entry name" value="HhH_base_excis_C"/>
</dbReference>
<feature type="region of interest" description="Disordered" evidence="15">
    <location>
        <begin position="1"/>
        <end position="24"/>
    </location>
</feature>
<dbReference type="Pfam" id="PF14815">
    <property type="entry name" value="NUDIX_4"/>
    <property type="match status" value="1"/>
</dbReference>
<dbReference type="CDD" id="cd00056">
    <property type="entry name" value="ENDO3c"/>
    <property type="match status" value="1"/>
</dbReference>
<dbReference type="Pfam" id="PF00730">
    <property type="entry name" value="HhH-GPD"/>
    <property type="match status" value="1"/>
</dbReference>
<dbReference type="Gene3D" id="1.10.340.30">
    <property type="entry name" value="Hypothetical protein, domain 2"/>
    <property type="match status" value="1"/>
</dbReference>
<protein>
    <recommendedName>
        <fullName evidence="6">Adenine DNA glycosylase</fullName>
        <ecNumber evidence="5">3.2.2.31</ecNumber>
    </recommendedName>
</protein>
<dbReference type="Gene3D" id="1.10.1670.10">
    <property type="entry name" value="Helix-hairpin-Helix base-excision DNA repair enzymes (C-terminal)"/>
    <property type="match status" value="1"/>
</dbReference>
<organism evidence="17 18">
    <name type="scientific">Hyphococcus luteus</name>
    <dbReference type="NCBI Taxonomy" id="2058213"/>
    <lineage>
        <taxon>Bacteria</taxon>
        <taxon>Pseudomonadati</taxon>
        <taxon>Pseudomonadota</taxon>
        <taxon>Alphaproteobacteria</taxon>
        <taxon>Parvularculales</taxon>
        <taxon>Parvularculaceae</taxon>
        <taxon>Hyphococcus</taxon>
    </lineage>
</organism>
<keyword evidence="12" id="KW-0411">Iron-sulfur</keyword>
<dbReference type="NCBIfam" id="TIGR01084">
    <property type="entry name" value="mutY"/>
    <property type="match status" value="1"/>
</dbReference>
<keyword evidence="14" id="KW-0326">Glycosidase</keyword>
<dbReference type="InterPro" id="IPR005760">
    <property type="entry name" value="A/G_AdeGlyc_MutY"/>
</dbReference>
<dbReference type="InterPro" id="IPR011257">
    <property type="entry name" value="DNA_glycosylase"/>
</dbReference>
<evidence type="ECO:0000256" key="8">
    <source>
        <dbReference type="ARBA" id="ARBA00022723"/>
    </source>
</evidence>
<dbReference type="GO" id="GO:0046872">
    <property type="term" value="F:metal ion binding"/>
    <property type="evidence" value="ECO:0007669"/>
    <property type="project" value="UniProtKB-KW"/>
</dbReference>
<evidence type="ECO:0000256" key="14">
    <source>
        <dbReference type="ARBA" id="ARBA00023295"/>
    </source>
</evidence>
<evidence type="ECO:0000313" key="17">
    <source>
        <dbReference type="EMBL" id="PQA87757.1"/>
    </source>
</evidence>